<evidence type="ECO:0000313" key="2">
    <source>
        <dbReference type="Proteomes" id="UP001148662"/>
    </source>
</evidence>
<reference evidence="1" key="1">
    <citation type="submission" date="2022-07" db="EMBL/GenBank/DDBJ databases">
        <title>Genome Sequence of Phlebia brevispora.</title>
        <authorList>
            <person name="Buettner E."/>
        </authorList>
    </citation>
    <scope>NUCLEOTIDE SEQUENCE</scope>
    <source>
        <strain evidence="1">MPL23</strain>
    </source>
</reference>
<dbReference type="Proteomes" id="UP001148662">
    <property type="component" value="Unassembled WGS sequence"/>
</dbReference>
<dbReference type="EMBL" id="JANHOG010000713">
    <property type="protein sequence ID" value="KAJ3552046.1"/>
    <property type="molecule type" value="Genomic_DNA"/>
</dbReference>
<gene>
    <name evidence="1" type="ORF">NM688_g4363</name>
</gene>
<sequence>MTLQMPFTKVFHVLVNVRFLLATSLALHWFLVVVHIGLFLLQRNPPPPYNVNNLGFTTLDALLVAITAGPTAVFKVYSIILIALTQLLALDRRIHCSVSLAAFCDEYTAWQDVGPALKAFWKQKTVRTAPWTILLILAYLSCIVGLGLTTPAMVQVAQVTLNASMLIDIPQALSYVSPQDVQHAFTTVSLLPILGLIDVPGVEGNTIFDVLQLGGYETTQAQAVWFDVRCHYIDGLQQSSPGQYRIQNNTIQYAFHVDDNLEDIYISPANRSINIVTAKPKNVQDPAPLTLFVASTVPIAEDSRHEPNRNTGVPYAPPINVTLIEPRKHSFNDTSLYIVACNMFVNNGTVSVTSNGNYEGLTDNWLSGEFREPLSSWNLTRAPKSPGPLGGLADFPSLSPPSGIYKSTQLRNDSVSGVFTPTLLEATIANTVGLDFEDDSATVTIPPDDVEAGLEVVLAMVYWRAQLNLQMTGMVPAALSTTEDAAGLQIQINQYMPLTGLALSAIAAISSMILSMQKRNERVIERPTLVQTLILLSDDQVADLAEKATQHAGLDQSEALLAASKGIVVYVEDGRILLKGEAIGKPLSVDSAGRPTLMARIRRRFGDVGRLSRRPARQDDTSQETLLLSTLS</sequence>
<protein>
    <submittedName>
        <fullName evidence="1">Uncharacterized protein</fullName>
    </submittedName>
</protein>
<evidence type="ECO:0000313" key="1">
    <source>
        <dbReference type="EMBL" id="KAJ3552046.1"/>
    </source>
</evidence>
<comment type="caution">
    <text evidence="1">The sequence shown here is derived from an EMBL/GenBank/DDBJ whole genome shotgun (WGS) entry which is preliminary data.</text>
</comment>
<organism evidence="1 2">
    <name type="scientific">Phlebia brevispora</name>
    <dbReference type="NCBI Taxonomy" id="194682"/>
    <lineage>
        <taxon>Eukaryota</taxon>
        <taxon>Fungi</taxon>
        <taxon>Dikarya</taxon>
        <taxon>Basidiomycota</taxon>
        <taxon>Agaricomycotina</taxon>
        <taxon>Agaricomycetes</taxon>
        <taxon>Polyporales</taxon>
        <taxon>Meruliaceae</taxon>
        <taxon>Phlebia</taxon>
    </lineage>
</organism>
<keyword evidence="2" id="KW-1185">Reference proteome</keyword>
<proteinExistence type="predicted"/>
<accession>A0ACC1T3I4</accession>
<name>A0ACC1T3I4_9APHY</name>